<dbReference type="Proteomes" id="UP000595636">
    <property type="component" value="Chromosome"/>
</dbReference>
<gene>
    <name evidence="1" type="ORF">JEQ17_38395</name>
</gene>
<dbReference type="RefSeq" id="WP_200399531.1">
    <property type="nucleotide sequence ID" value="NZ_CP066831.1"/>
</dbReference>
<dbReference type="SUPFAM" id="SSF52540">
    <property type="entry name" value="P-loop containing nucleoside triphosphate hydrolases"/>
    <property type="match status" value="1"/>
</dbReference>
<protein>
    <submittedName>
        <fullName evidence="1">ABC transporter substrate-binding protein</fullName>
    </submittedName>
</protein>
<evidence type="ECO:0000313" key="2">
    <source>
        <dbReference type="Proteomes" id="UP000595636"/>
    </source>
</evidence>
<keyword evidence="2" id="KW-1185">Reference proteome</keyword>
<dbReference type="AlphaFoldDB" id="A0A7T7RFH6"/>
<organism evidence="1 2">
    <name type="scientific">Streptomyces liliifuscus</name>
    <dbReference type="NCBI Taxonomy" id="2797636"/>
    <lineage>
        <taxon>Bacteria</taxon>
        <taxon>Bacillati</taxon>
        <taxon>Actinomycetota</taxon>
        <taxon>Actinomycetes</taxon>
        <taxon>Kitasatosporales</taxon>
        <taxon>Streptomycetaceae</taxon>
        <taxon>Streptomyces</taxon>
    </lineage>
</organism>
<dbReference type="KEGG" id="slf:JEQ17_38395"/>
<reference evidence="1 2" key="1">
    <citation type="submission" date="2020-12" db="EMBL/GenBank/DDBJ databases">
        <title>A novel species.</title>
        <authorList>
            <person name="Li K."/>
        </authorList>
    </citation>
    <scope>NUCLEOTIDE SEQUENCE [LARGE SCALE GENOMIC DNA]</scope>
    <source>
        <strain evidence="1 2">ZYC-3</strain>
    </source>
</reference>
<accession>A0A7T7RFH6</accession>
<dbReference type="EMBL" id="CP066831">
    <property type="protein sequence ID" value="QQM44699.1"/>
    <property type="molecule type" value="Genomic_DNA"/>
</dbReference>
<sequence>MNETIGSYINEALGGVHSGEGHQFNFYLRAAESRLREQASKRRLTIAQSDRNHLYQRFVPPPRLQQAREELRRSHTVLVDGLPGSGRRTAALMLLHELSASRGSLHELPDTADDRTASPLDTHDINDGDRLLLDLSGVDESRYVAVQQVLSDFRSSILSHDAHLAVVLPHHLNYLLQSNLRRFTVEIGRPAAKRVFVRHLRCEDILPSAEEGGGHDLASYLAQAPLRDVSELADRIKRCRNTSGAERGFSHWLSESLAGQHNQTARVAADISTGHGGRQRALLLSLAMFHGTPPGIVLQATNALLGILSHPPDPAPRLDRADLHAEFTGIGAETLPDGQVQFRRAGYDRAVREHFWTFMPDIRRQLRDWFRTCLTEPALTQLDRRKAVERFAEQSLRTGRPEDLTWLAEQWTRRGARAHLVADAAQVLALGLDHDQYGRTFRQQIYDWATSTETSPGLKGVLIVVCSETMGRSHPDQALVRLHHLARRANGQVRVNAQDALLRLAKSDSRLYRRLLDRLSAGIDQSQWAADFELFLALADPTRLTGSRTVRESLTASWTAVLRRPVGSWATPVGHWLDTCTDRRHRDRSLAILVAACAADSRVSGHLYRVALGWQRSDARGPETRADTVSCLLQRINAAQGIEPYEQAV</sequence>
<proteinExistence type="predicted"/>
<evidence type="ECO:0000313" key="1">
    <source>
        <dbReference type="EMBL" id="QQM44699.1"/>
    </source>
</evidence>
<name>A0A7T7RFH6_9ACTN</name>
<dbReference type="InterPro" id="IPR027417">
    <property type="entry name" value="P-loop_NTPase"/>
</dbReference>